<dbReference type="InterPro" id="IPR002867">
    <property type="entry name" value="IBR_dom"/>
</dbReference>
<dbReference type="SMART" id="SM00647">
    <property type="entry name" value="IBR"/>
    <property type="match status" value="2"/>
</dbReference>
<dbReference type="InterPro" id="IPR013083">
    <property type="entry name" value="Znf_RING/FYVE/PHD"/>
</dbReference>
<organism evidence="11 12">
    <name type="scientific">Massarina eburnea CBS 473.64</name>
    <dbReference type="NCBI Taxonomy" id="1395130"/>
    <lineage>
        <taxon>Eukaryota</taxon>
        <taxon>Fungi</taxon>
        <taxon>Dikarya</taxon>
        <taxon>Ascomycota</taxon>
        <taxon>Pezizomycotina</taxon>
        <taxon>Dothideomycetes</taxon>
        <taxon>Pleosporomycetidae</taxon>
        <taxon>Pleosporales</taxon>
        <taxon>Massarineae</taxon>
        <taxon>Massarinaceae</taxon>
        <taxon>Massarina</taxon>
    </lineage>
</organism>
<dbReference type="EMBL" id="MU006784">
    <property type="protein sequence ID" value="KAF2640459.1"/>
    <property type="molecule type" value="Genomic_DNA"/>
</dbReference>
<evidence type="ECO:0000256" key="6">
    <source>
        <dbReference type="ARBA" id="ARBA00022771"/>
    </source>
</evidence>
<keyword evidence="7" id="KW-0833">Ubl conjugation pathway</keyword>
<dbReference type="GO" id="GO:0016567">
    <property type="term" value="P:protein ubiquitination"/>
    <property type="evidence" value="ECO:0007669"/>
    <property type="project" value="InterPro"/>
</dbReference>
<sequence length="349" mass="38976">MDVSTLDPLSAQLAIELEIEDMDANINAILPDLDQAQRDMVEKQHYSFREKLVNQLGLLRIQVEFGLSIEDTQIMIDDELIARLRDSSIDKGGKSGVGGGSVDFAKDGPITSKHDDALALTDGRRPAVPTQPADPAPSSTSLRKEEEHLCSVCLDSFPAKNTTTLDCEPERHTYCHTCLAHLFETAVFKETSLFPPRCCQKDIPLDIGRELLSKDLIKDFDLKVEELKSPNPTFCSNRECAKFIRASEIQHNIGTCPFCKDKTCSTCKGKAHEEQLCPQDPDTISLQDEAKRSKWQQCSECKNMVELSAGCFHITCRCRHHFCYLCGAKWKTCECVTLAEEYVVIPDAA</sequence>
<evidence type="ECO:0000256" key="1">
    <source>
        <dbReference type="ARBA" id="ARBA00001798"/>
    </source>
</evidence>
<evidence type="ECO:0000313" key="11">
    <source>
        <dbReference type="EMBL" id="KAF2640459.1"/>
    </source>
</evidence>
<evidence type="ECO:0000256" key="4">
    <source>
        <dbReference type="ARBA" id="ARBA00022723"/>
    </source>
</evidence>
<dbReference type="Pfam" id="PF01485">
    <property type="entry name" value="IBR"/>
    <property type="match status" value="1"/>
</dbReference>
<gene>
    <name evidence="11" type="ORF">P280DRAFT_319736</name>
</gene>
<keyword evidence="5" id="KW-0677">Repeat</keyword>
<evidence type="ECO:0000256" key="2">
    <source>
        <dbReference type="ARBA" id="ARBA00012251"/>
    </source>
</evidence>
<name>A0A6A6RY22_9PLEO</name>
<dbReference type="GO" id="GO:0008270">
    <property type="term" value="F:zinc ion binding"/>
    <property type="evidence" value="ECO:0007669"/>
    <property type="project" value="UniProtKB-KW"/>
</dbReference>
<feature type="region of interest" description="Disordered" evidence="9">
    <location>
        <begin position="122"/>
        <end position="142"/>
    </location>
</feature>
<evidence type="ECO:0000259" key="10">
    <source>
        <dbReference type="PROSITE" id="PS51873"/>
    </source>
</evidence>
<evidence type="ECO:0000313" key="12">
    <source>
        <dbReference type="Proteomes" id="UP000799753"/>
    </source>
</evidence>
<dbReference type="PROSITE" id="PS51873">
    <property type="entry name" value="TRIAD"/>
    <property type="match status" value="1"/>
</dbReference>
<reference evidence="11" key="1">
    <citation type="journal article" date="2020" name="Stud. Mycol.">
        <title>101 Dothideomycetes genomes: a test case for predicting lifestyles and emergence of pathogens.</title>
        <authorList>
            <person name="Haridas S."/>
            <person name="Albert R."/>
            <person name="Binder M."/>
            <person name="Bloem J."/>
            <person name="Labutti K."/>
            <person name="Salamov A."/>
            <person name="Andreopoulos B."/>
            <person name="Baker S."/>
            <person name="Barry K."/>
            <person name="Bills G."/>
            <person name="Bluhm B."/>
            <person name="Cannon C."/>
            <person name="Castanera R."/>
            <person name="Culley D."/>
            <person name="Daum C."/>
            <person name="Ezra D."/>
            <person name="Gonzalez J."/>
            <person name="Henrissat B."/>
            <person name="Kuo A."/>
            <person name="Liang C."/>
            <person name="Lipzen A."/>
            <person name="Lutzoni F."/>
            <person name="Magnuson J."/>
            <person name="Mondo S."/>
            <person name="Nolan M."/>
            <person name="Ohm R."/>
            <person name="Pangilinan J."/>
            <person name="Park H.-J."/>
            <person name="Ramirez L."/>
            <person name="Alfaro M."/>
            <person name="Sun H."/>
            <person name="Tritt A."/>
            <person name="Yoshinaga Y."/>
            <person name="Zwiers L.-H."/>
            <person name="Turgeon B."/>
            <person name="Goodwin S."/>
            <person name="Spatafora J."/>
            <person name="Crous P."/>
            <person name="Grigoriev I."/>
        </authorList>
    </citation>
    <scope>NUCLEOTIDE SEQUENCE</scope>
    <source>
        <strain evidence="11">CBS 473.64</strain>
    </source>
</reference>
<accession>A0A6A6RY22</accession>
<dbReference type="GO" id="GO:0061630">
    <property type="term" value="F:ubiquitin protein ligase activity"/>
    <property type="evidence" value="ECO:0007669"/>
    <property type="project" value="UniProtKB-EC"/>
</dbReference>
<evidence type="ECO:0000256" key="3">
    <source>
        <dbReference type="ARBA" id="ARBA00022679"/>
    </source>
</evidence>
<keyword evidence="12" id="KW-1185">Reference proteome</keyword>
<feature type="domain" description="RING-type" evidence="10">
    <location>
        <begin position="146"/>
        <end position="348"/>
    </location>
</feature>
<dbReference type="Gene3D" id="1.20.120.1750">
    <property type="match status" value="1"/>
</dbReference>
<keyword evidence="3" id="KW-0808">Transferase</keyword>
<dbReference type="Gene3D" id="3.30.40.10">
    <property type="entry name" value="Zinc/RING finger domain, C3HC4 (zinc finger)"/>
    <property type="match status" value="1"/>
</dbReference>
<dbReference type="EC" id="2.3.2.31" evidence="2"/>
<keyword evidence="4" id="KW-0479">Metal-binding</keyword>
<evidence type="ECO:0000256" key="5">
    <source>
        <dbReference type="ARBA" id="ARBA00022737"/>
    </source>
</evidence>
<proteinExistence type="predicted"/>
<dbReference type="Proteomes" id="UP000799753">
    <property type="component" value="Unassembled WGS sequence"/>
</dbReference>
<comment type="catalytic activity">
    <reaction evidence="1">
        <text>[E2 ubiquitin-conjugating enzyme]-S-ubiquitinyl-L-cysteine + [acceptor protein]-L-lysine = [E2 ubiquitin-conjugating enzyme]-L-cysteine + [acceptor protein]-N(6)-ubiquitinyl-L-lysine.</text>
        <dbReference type="EC" id="2.3.2.31"/>
    </reaction>
</comment>
<dbReference type="OrthoDB" id="9977870at2759"/>
<evidence type="ECO:0000256" key="7">
    <source>
        <dbReference type="ARBA" id="ARBA00022786"/>
    </source>
</evidence>
<dbReference type="AlphaFoldDB" id="A0A6A6RY22"/>
<dbReference type="SUPFAM" id="SSF57850">
    <property type="entry name" value="RING/U-box"/>
    <property type="match status" value="2"/>
</dbReference>
<dbReference type="CDD" id="cd22584">
    <property type="entry name" value="Rcat_RBR_unk"/>
    <property type="match status" value="1"/>
</dbReference>
<protein>
    <recommendedName>
        <fullName evidence="2">RBR-type E3 ubiquitin transferase</fullName>
        <ecNumber evidence="2">2.3.2.31</ecNumber>
    </recommendedName>
</protein>
<evidence type="ECO:0000256" key="8">
    <source>
        <dbReference type="ARBA" id="ARBA00022833"/>
    </source>
</evidence>
<keyword evidence="8" id="KW-0862">Zinc</keyword>
<dbReference type="InterPro" id="IPR031127">
    <property type="entry name" value="E3_UB_ligase_RBR"/>
</dbReference>
<keyword evidence="6" id="KW-0863">Zinc-finger</keyword>
<dbReference type="PANTHER" id="PTHR11685">
    <property type="entry name" value="RBR FAMILY RING FINGER AND IBR DOMAIN-CONTAINING"/>
    <property type="match status" value="1"/>
</dbReference>
<dbReference type="InterPro" id="IPR044066">
    <property type="entry name" value="TRIAD_supradom"/>
</dbReference>
<evidence type="ECO:0000256" key="9">
    <source>
        <dbReference type="SAM" id="MobiDB-lite"/>
    </source>
</evidence>
<dbReference type="CDD" id="cd20335">
    <property type="entry name" value="BRcat_RBR"/>
    <property type="match status" value="1"/>
</dbReference>